<evidence type="ECO:0008006" key="3">
    <source>
        <dbReference type="Google" id="ProtNLM"/>
    </source>
</evidence>
<reference evidence="1 2" key="1">
    <citation type="submission" date="2009-05" db="EMBL/GenBank/DDBJ databases">
        <title>The draft genome of Acidovorax delafieldii 2AN.</title>
        <authorList>
            <consortium name="US DOE Joint Genome Institute (JGI-PGF)"/>
            <person name="Lucas S."/>
            <person name="Copeland A."/>
            <person name="Lapidus A."/>
            <person name="Glavina del Rio T."/>
            <person name="Tice H."/>
            <person name="Bruce D."/>
            <person name="Goodwin L."/>
            <person name="Pitluck S."/>
            <person name="Larimer F."/>
            <person name="Land M.L."/>
            <person name="Hauser L."/>
            <person name="Shelobolina E.S."/>
            <person name="Picardal F."/>
            <person name="Roden E."/>
            <person name="Emerson D."/>
        </authorList>
    </citation>
    <scope>NUCLEOTIDE SEQUENCE [LARGE SCALE GENOMIC DNA]</scope>
    <source>
        <strain evidence="1 2">2AN</strain>
    </source>
</reference>
<evidence type="ECO:0000313" key="2">
    <source>
        <dbReference type="Proteomes" id="UP000003856"/>
    </source>
</evidence>
<dbReference type="AlphaFoldDB" id="C5T5M6"/>
<dbReference type="RefSeq" id="WP_005796485.1">
    <property type="nucleotide sequence ID" value="NZ_ACQT01000067.1"/>
</dbReference>
<dbReference type="OrthoDB" id="4760165at2"/>
<protein>
    <recommendedName>
        <fullName evidence="3">Metal-dependent hydrolase</fullName>
    </recommendedName>
</protein>
<dbReference type="PIRSF" id="PIRSF007580">
    <property type="entry name" value="UCP07580"/>
    <property type="match status" value="1"/>
</dbReference>
<gene>
    <name evidence="1" type="ORF">AcdelDRAFT_2206</name>
</gene>
<dbReference type="InterPro" id="IPR016516">
    <property type="entry name" value="UCP07580"/>
</dbReference>
<name>C5T5M6_ACIDE</name>
<dbReference type="PANTHER" id="PTHR39456:SF1">
    <property type="entry name" value="METAL-DEPENDENT HYDROLASE"/>
    <property type="match status" value="1"/>
</dbReference>
<comment type="caution">
    <text evidence="1">The sequence shown here is derived from an EMBL/GenBank/DDBJ whole genome shotgun (WGS) entry which is preliminary data.</text>
</comment>
<sequence length="276" mass="31868">MTASTVRRLHVDLQAPIARHWCGGDPLRTALFNALSMSFPVGEQFFIDAVRGGFEALPADRQAQHAAQLRVFVGQEATHRRIHTLFNEHLERQGLRNRWAPRVLERMKMFEGADPRHALAMTAANEHFTALLAEWLLGHPALLEGAEPRLQTLWLWHASEEAEHKATAFDIYQALQGNRHWRMVWFRRATVMLVSDLARQTLRNLHDDGSLWQTRTWASAFHVLLGRGGLVRTSWRPWLQYLRHDFHPDQLTSPLASQWLERHHDAFTPLSAPDRS</sequence>
<keyword evidence="2" id="KW-1185">Reference proteome</keyword>
<dbReference type="PATRIC" id="fig|573060.9.peg.2912"/>
<dbReference type="PANTHER" id="PTHR39456">
    <property type="entry name" value="METAL-DEPENDENT HYDROLASE"/>
    <property type="match status" value="1"/>
</dbReference>
<dbReference type="EMBL" id="ACQT01000067">
    <property type="protein sequence ID" value="EER60231.1"/>
    <property type="molecule type" value="Genomic_DNA"/>
</dbReference>
<dbReference type="Proteomes" id="UP000003856">
    <property type="component" value="Unassembled WGS sequence"/>
</dbReference>
<organism evidence="1 2">
    <name type="scientific">Acidovorax delafieldii 2AN</name>
    <dbReference type="NCBI Taxonomy" id="573060"/>
    <lineage>
        <taxon>Bacteria</taxon>
        <taxon>Pseudomonadati</taxon>
        <taxon>Pseudomonadota</taxon>
        <taxon>Betaproteobacteria</taxon>
        <taxon>Burkholderiales</taxon>
        <taxon>Comamonadaceae</taxon>
        <taxon>Acidovorax</taxon>
    </lineage>
</organism>
<proteinExistence type="predicted"/>
<dbReference type="Pfam" id="PF10118">
    <property type="entry name" value="Metal_hydrol"/>
    <property type="match status" value="1"/>
</dbReference>
<accession>C5T5M6</accession>
<evidence type="ECO:0000313" key="1">
    <source>
        <dbReference type="EMBL" id="EER60231.1"/>
    </source>
</evidence>